<evidence type="ECO:0000313" key="2">
    <source>
        <dbReference type="Proteomes" id="UP001055879"/>
    </source>
</evidence>
<gene>
    <name evidence="1" type="ORF">L6452_04413</name>
</gene>
<reference evidence="2" key="1">
    <citation type="journal article" date="2022" name="Mol. Ecol. Resour.">
        <title>The genomes of chicory, endive, great burdock and yacon provide insights into Asteraceae palaeo-polyploidization history and plant inulin production.</title>
        <authorList>
            <person name="Fan W."/>
            <person name="Wang S."/>
            <person name="Wang H."/>
            <person name="Wang A."/>
            <person name="Jiang F."/>
            <person name="Liu H."/>
            <person name="Zhao H."/>
            <person name="Xu D."/>
            <person name="Zhang Y."/>
        </authorList>
    </citation>
    <scope>NUCLEOTIDE SEQUENCE [LARGE SCALE GENOMIC DNA]</scope>
    <source>
        <strain evidence="2">cv. Niubang</strain>
    </source>
</reference>
<organism evidence="1 2">
    <name type="scientific">Arctium lappa</name>
    <name type="common">Greater burdock</name>
    <name type="synonym">Lappa major</name>
    <dbReference type="NCBI Taxonomy" id="4217"/>
    <lineage>
        <taxon>Eukaryota</taxon>
        <taxon>Viridiplantae</taxon>
        <taxon>Streptophyta</taxon>
        <taxon>Embryophyta</taxon>
        <taxon>Tracheophyta</taxon>
        <taxon>Spermatophyta</taxon>
        <taxon>Magnoliopsida</taxon>
        <taxon>eudicotyledons</taxon>
        <taxon>Gunneridae</taxon>
        <taxon>Pentapetalae</taxon>
        <taxon>asterids</taxon>
        <taxon>campanulids</taxon>
        <taxon>Asterales</taxon>
        <taxon>Asteraceae</taxon>
        <taxon>Carduoideae</taxon>
        <taxon>Cardueae</taxon>
        <taxon>Arctiinae</taxon>
        <taxon>Arctium</taxon>
    </lineage>
</organism>
<dbReference type="EMBL" id="CM042047">
    <property type="protein sequence ID" value="KAI3773209.1"/>
    <property type="molecule type" value="Genomic_DNA"/>
</dbReference>
<comment type="caution">
    <text evidence="1">The sequence shown here is derived from an EMBL/GenBank/DDBJ whole genome shotgun (WGS) entry which is preliminary data.</text>
</comment>
<dbReference type="Proteomes" id="UP001055879">
    <property type="component" value="Linkage Group LG01"/>
</dbReference>
<evidence type="ECO:0000313" key="1">
    <source>
        <dbReference type="EMBL" id="KAI3773209.1"/>
    </source>
</evidence>
<accession>A0ACB9FPZ6</accession>
<reference evidence="1 2" key="2">
    <citation type="journal article" date="2022" name="Mol. Ecol. Resour.">
        <title>The genomes of chicory, endive, great burdock and yacon provide insights into Asteraceae paleo-polyploidization history and plant inulin production.</title>
        <authorList>
            <person name="Fan W."/>
            <person name="Wang S."/>
            <person name="Wang H."/>
            <person name="Wang A."/>
            <person name="Jiang F."/>
            <person name="Liu H."/>
            <person name="Zhao H."/>
            <person name="Xu D."/>
            <person name="Zhang Y."/>
        </authorList>
    </citation>
    <scope>NUCLEOTIDE SEQUENCE [LARGE SCALE GENOMIC DNA]</scope>
    <source>
        <strain evidence="2">cv. Niubang</strain>
    </source>
</reference>
<protein>
    <submittedName>
        <fullName evidence="1">Uncharacterized protein</fullName>
    </submittedName>
</protein>
<proteinExistence type="predicted"/>
<sequence>MSWRQRKEKKRDERERRKLGKEGNTGGYSDPGLGSNPRNKISHRVSVVCVCVCDKKSKKWRRLRVVFPRPPPLSLPLYSPYHYPQNTQTLITHSFSLSLPVYIHTYIHKRSVLLYLYYIVFSLSSLSYTSPFIISQGFPPFLPYADRCYLNFGPFHLDYFMF</sequence>
<keyword evidence="2" id="KW-1185">Reference proteome</keyword>
<name>A0ACB9FPZ6_ARCLA</name>